<evidence type="ECO:0000313" key="2">
    <source>
        <dbReference type="Proteomes" id="UP000606935"/>
    </source>
</evidence>
<dbReference type="EMBL" id="BMLS01000002">
    <property type="protein sequence ID" value="GGO67262.1"/>
    <property type="molecule type" value="Genomic_DNA"/>
</dbReference>
<protein>
    <submittedName>
        <fullName evidence="1">Uncharacterized protein</fullName>
    </submittedName>
</protein>
<accession>A0A917YWC3</accession>
<dbReference type="RefSeq" id="WP_188692147.1">
    <property type="nucleotide sequence ID" value="NZ_BMLS01000002.1"/>
</dbReference>
<dbReference type="AlphaFoldDB" id="A0A917YWC3"/>
<name>A0A917YWC3_9ALTE</name>
<gene>
    <name evidence="1" type="ORF">GCM10010982_13300</name>
</gene>
<sequence length="475" mass="54762">MMQMDKITITIFVDGDEPECLEVIVDEWLNIWRHDYSSFPELSFKGPINVKKQKEIEKLPFPLNEIAAIRNPDIFFYCENIGKVIGGIEITVHSPDGSNVEKRYPFIWASKKYGVNGFIATPYSKVRPNGSINRLPNRHSQRNLDILHNAEEYVNAGQAVLQQIVPTNELQVDDEAVPSTVKKFMFNWKDYAEFFAHYLANQISPNTGSQQKVGRTFEKLKSLANSCCQNTGHTEANTLKVQGDRWIQVYNTRPDSGHWERGEGQFDSIDGRLMFTLDQIDYTPSELKPKSFECWFPQLSREHAWVSEQRDRGYKSKRFKNIMVELRGSCNIKFLEDLSNDDIKLLQDNPSLTLERLDWDNNLFKVSDLIHGKSVSSIASKGLKSTPKPVVAAIEEILNIQNLYLCTFRVYYPNWKIEFINLISQIPADSTVLVPRVLKELLDKDEIRSDIKLKFAADCTKHELMAIRQIHRSCF</sequence>
<keyword evidence="2" id="KW-1185">Reference proteome</keyword>
<evidence type="ECO:0000313" key="1">
    <source>
        <dbReference type="EMBL" id="GGO67262.1"/>
    </source>
</evidence>
<dbReference type="Proteomes" id="UP000606935">
    <property type="component" value="Unassembled WGS sequence"/>
</dbReference>
<comment type="caution">
    <text evidence="1">The sequence shown here is derived from an EMBL/GenBank/DDBJ whole genome shotgun (WGS) entry which is preliminary data.</text>
</comment>
<organism evidence="1 2">
    <name type="scientific">Bowmanella pacifica</name>
    <dbReference type="NCBI Taxonomy" id="502051"/>
    <lineage>
        <taxon>Bacteria</taxon>
        <taxon>Pseudomonadati</taxon>
        <taxon>Pseudomonadota</taxon>
        <taxon>Gammaproteobacteria</taxon>
        <taxon>Alteromonadales</taxon>
        <taxon>Alteromonadaceae</taxon>
        <taxon>Bowmanella</taxon>
    </lineage>
</organism>
<proteinExistence type="predicted"/>
<reference evidence="1" key="1">
    <citation type="journal article" date="2014" name="Int. J. Syst. Evol. Microbiol.">
        <title>Complete genome sequence of Corynebacterium casei LMG S-19264T (=DSM 44701T), isolated from a smear-ripened cheese.</title>
        <authorList>
            <consortium name="US DOE Joint Genome Institute (JGI-PGF)"/>
            <person name="Walter F."/>
            <person name="Albersmeier A."/>
            <person name="Kalinowski J."/>
            <person name="Ruckert C."/>
        </authorList>
    </citation>
    <scope>NUCLEOTIDE SEQUENCE</scope>
    <source>
        <strain evidence="1">CGMCC 1.7086</strain>
    </source>
</reference>
<reference evidence="1" key="2">
    <citation type="submission" date="2020-09" db="EMBL/GenBank/DDBJ databases">
        <authorList>
            <person name="Sun Q."/>
            <person name="Zhou Y."/>
        </authorList>
    </citation>
    <scope>NUCLEOTIDE SEQUENCE</scope>
    <source>
        <strain evidence="1">CGMCC 1.7086</strain>
    </source>
</reference>